<gene>
    <name evidence="1" type="ORF">FOF46_22995</name>
</gene>
<proteinExistence type="predicted"/>
<evidence type="ECO:0000313" key="1">
    <source>
        <dbReference type="EMBL" id="TSE05434.1"/>
    </source>
</evidence>
<protein>
    <submittedName>
        <fullName evidence="1">Uncharacterized protein</fullName>
    </submittedName>
</protein>
<evidence type="ECO:0000313" key="2">
    <source>
        <dbReference type="Proteomes" id="UP000318833"/>
    </source>
</evidence>
<dbReference type="EMBL" id="VLNR01000061">
    <property type="protein sequence ID" value="TSE05434.1"/>
    <property type="molecule type" value="Genomic_DNA"/>
</dbReference>
<dbReference type="RefSeq" id="WP_143918077.1">
    <property type="nucleotide sequence ID" value="NZ_CANMIK010000036.1"/>
</dbReference>
<reference evidence="1 2" key="1">
    <citation type="submission" date="2019-07" db="EMBL/GenBank/DDBJ databases">
        <title>The draft genome sequence of Aquimarina algiphila M91.</title>
        <authorList>
            <person name="Meng X."/>
        </authorList>
    </citation>
    <scope>NUCLEOTIDE SEQUENCE [LARGE SCALE GENOMIC DNA]</scope>
    <source>
        <strain evidence="1 2">M91</strain>
    </source>
</reference>
<organism evidence="1 2">
    <name type="scientific">Aquimarina algiphila</name>
    <dbReference type="NCBI Taxonomy" id="2047982"/>
    <lineage>
        <taxon>Bacteria</taxon>
        <taxon>Pseudomonadati</taxon>
        <taxon>Bacteroidota</taxon>
        <taxon>Flavobacteriia</taxon>
        <taxon>Flavobacteriales</taxon>
        <taxon>Flavobacteriaceae</taxon>
        <taxon>Aquimarina</taxon>
    </lineage>
</organism>
<dbReference type="Proteomes" id="UP000318833">
    <property type="component" value="Unassembled WGS sequence"/>
</dbReference>
<dbReference type="AlphaFoldDB" id="A0A554VEJ5"/>
<name>A0A554VEJ5_9FLAO</name>
<accession>A0A554VEJ5</accession>
<comment type="caution">
    <text evidence="1">The sequence shown here is derived from an EMBL/GenBank/DDBJ whole genome shotgun (WGS) entry which is preliminary data.</text>
</comment>
<sequence length="114" mass="12925">MNPKLYLLPIAKAELAPNKTKTFRYLLDKETQYTTGLLCTNGTQLTVSFLDGKELEIHSLETLVTDNAVAPNKRVLTWRQDLKNSRVLIGSITNIKPKTQNVSLYLLTYKNSIK</sequence>
<keyword evidence="2" id="KW-1185">Reference proteome</keyword>